<evidence type="ECO:0008006" key="3">
    <source>
        <dbReference type="Google" id="ProtNLM"/>
    </source>
</evidence>
<dbReference type="RefSeq" id="WP_343880629.1">
    <property type="nucleotide sequence ID" value="NZ_BAAAIJ010000051.1"/>
</dbReference>
<dbReference type="Proteomes" id="UP001597307">
    <property type="component" value="Unassembled WGS sequence"/>
</dbReference>
<sequence length="126" mass="13829">MRPRSNSSEDESHSEAVKIAVIVRELSEVLTPRIVAGIAGITDPQQVCEWEAGKSAPTEPAQLRLRFAHSVLGEIQAARRTSVAQAWAVTINPRLYYSTPVKAIREGRFIETKAAVQALLEEAYDG</sequence>
<evidence type="ECO:0000313" key="1">
    <source>
        <dbReference type="EMBL" id="MFD1847601.1"/>
    </source>
</evidence>
<evidence type="ECO:0000313" key="2">
    <source>
        <dbReference type="Proteomes" id="UP001597307"/>
    </source>
</evidence>
<comment type="caution">
    <text evidence="1">The sequence shown here is derived from an EMBL/GenBank/DDBJ whole genome shotgun (WGS) entry which is preliminary data.</text>
</comment>
<proteinExistence type="predicted"/>
<keyword evidence="2" id="KW-1185">Reference proteome</keyword>
<gene>
    <name evidence="1" type="ORF">ACFSFX_13485</name>
</gene>
<protein>
    <recommendedName>
        <fullName evidence="3">Antitoxin Xre/MbcA/ParS-like toxin-binding domain-containing protein</fullName>
    </recommendedName>
</protein>
<organism evidence="1 2">
    <name type="scientific">Arthrobacter flavus</name>
    <dbReference type="NCBI Taxonomy" id="95172"/>
    <lineage>
        <taxon>Bacteria</taxon>
        <taxon>Bacillati</taxon>
        <taxon>Actinomycetota</taxon>
        <taxon>Actinomycetes</taxon>
        <taxon>Micrococcales</taxon>
        <taxon>Micrococcaceae</taxon>
        <taxon>Arthrobacter</taxon>
    </lineage>
</organism>
<name>A0ABW4QA58_9MICC</name>
<dbReference type="EMBL" id="JBHUGA010000060">
    <property type="protein sequence ID" value="MFD1847601.1"/>
    <property type="molecule type" value="Genomic_DNA"/>
</dbReference>
<reference evidence="2" key="1">
    <citation type="journal article" date="2019" name="Int. J. Syst. Evol. Microbiol.">
        <title>The Global Catalogue of Microorganisms (GCM) 10K type strain sequencing project: providing services to taxonomists for standard genome sequencing and annotation.</title>
        <authorList>
            <consortium name="The Broad Institute Genomics Platform"/>
            <consortium name="The Broad Institute Genome Sequencing Center for Infectious Disease"/>
            <person name="Wu L."/>
            <person name="Ma J."/>
        </authorList>
    </citation>
    <scope>NUCLEOTIDE SEQUENCE [LARGE SCALE GENOMIC DNA]</scope>
    <source>
        <strain evidence="2">JCM 11496</strain>
    </source>
</reference>
<accession>A0ABW4QA58</accession>